<keyword evidence="1" id="KW-0812">Transmembrane</keyword>
<keyword evidence="1" id="KW-1133">Transmembrane helix</keyword>
<comment type="caution">
    <text evidence="2">The sequence shown here is derived from an EMBL/GenBank/DDBJ whole genome shotgun (WGS) entry which is preliminary data.</text>
</comment>
<dbReference type="EMBL" id="MHSS01000013">
    <property type="protein sequence ID" value="OHA47878.1"/>
    <property type="molecule type" value="Genomic_DNA"/>
</dbReference>
<evidence type="ECO:0000256" key="1">
    <source>
        <dbReference type="SAM" id="Phobius"/>
    </source>
</evidence>
<evidence type="ECO:0000313" key="3">
    <source>
        <dbReference type="Proteomes" id="UP000177629"/>
    </source>
</evidence>
<dbReference type="AlphaFoldDB" id="A0A1G2PHQ8"/>
<protein>
    <recommendedName>
        <fullName evidence="4">Type II secretion system protein J</fullName>
    </recommendedName>
</protein>
<dbReference type="STRING" id="1802362.A2806_02450"/>
<feature type="transmembrane region" description="Helical" evidence="1">
    <location>
        <begin position="23"/>
        <end position="45"/>
    </location>
</feature>
<sequence length="192" mass="21449">MTTKKFLPNGSLESKGGFTLIEALLYIALLAMVITSAVGVTFMVLGNREKGISVAEAQENASLVYARISQNVRASDFVVRSGGTRTLFDINPGRLSLQMPSGQVTIDTYTKEVLLGNRTFTIRKLRFDDGSQVVDLTSDLVDVTQFVIRDRRQGTEPDTIKVEFTVQYFNPDQISLYDAQVLRIFTVNRRKN</sequence>
<accession>A0A1G2PHQ8</accession>
<keyword evidence="1" id="KW-0472">Membrane</keyword>
<evidence type="ECO:0008006" key="4">
    <source>
        <dbReference type="Google" id="ProtNLM"/>
    </source>
</evidence>
<dbReference type="Proteomes" id="UP000177629">
    <property type="component" value="Unassembled WGS sequence"/>
</dbReference>
<evidence type="ECO:0000313" key="2">
    <source>
        <dbReference type="EMBL" id="OHA47878.1"/>
    </source>
</evidence>
<name>A0A1G2PHQ8_9BACT</name>
<proteinExistence type="predicted"/>
<organism evidence="2 3">
    <name type="scientific">Candidatus Terrybacteria bacterium RIFCSPHIGHO2_01_FULL_48_17</name>
    <dbReference type="NCBI Taxonomy" id="1802362"/>
    <lineage>
        <taxon>Bacteria</taxon>
        <taxon>Candidatus Terryibacteriota</taxon>
    </lineage>
</organism>
<gene>
    <name evidence="2" type="ORF">A2806_02450</name>
</gene>
<reference evidence="2 3" key="1">
    <citation type="journal article" date="2016" name="Nat. Commun.">
        <title>Thousands of microbial genomes shed light on interconnected biogeochemical processes in an aquifer system.</title>
        <authorList>
            <person name="Anantharaman K."/>
            <person name="Brown C.T."/>
            <person name="Hug L.A."/>
            <person name="Sharon I."/>
            <person name="Castelle C.J."/>
            <person name="Probst A.J."/>
            <person name="Thomas B.C."/>
            <person name="Singh A."/>
            <person name="Wilkins M.J."/>
            <person name="Karaoz U."/>
            <person name="Brodie E.L."/>
            <person name="Williams K.H."/>
            <person name="Hubbard S.S."/>
            <person name="Banfield J.F."/>
        </authorList>
    </citation>
    <scope>NUCLEOTIDE SEQUENCE [LARGE SCALE GENOMIC DNA]</scope>
</reference>